<dbReference type="InParanoid" id="A0A671THS6"/>
<dbReference type="AlphaFoldDB" id="A0A671THS6"/>
<evidence type="ECO:0000313" key="3">
    <source>
        <dbReference type="Proteomes" id="UP000472265"/>
    </source>
</evidence>
<name>A0A671THS6_SPAAU</name>
<feature type="signal peptide" evidence="1">
    <location>
        <begin position="1"/>
        <end position="28"/>
    </location>
</feature>
<proteinExistence type="predicted"/>
<sequence length="208" mass="23459">MEKTSNCCTLASLVALVILVLLPVRSWCEEDVYSSLAEAKPRCCVSGNAELKRFGDIDYDSFVSLMGRRSAAQPNSEWFSAGSSSSYSTLSLSDTGTQLTQKLYSQVTKTPGCQEKVKKYQAIFCNDLTCYFYDILLPIFYADHVLAALLGRKTSERPHYSIDSFYTITQCAAWLCVNFHVLRCRFVIHDITAQTMFNHLQTITIFEC</sequence>
<reference evidence="2" key="2">
    <citation type="submission" date="2025-08" db="UniProtKB">
        <authorList>
            <consortium name="Ensembl"/>
        </authorList>
    </citation>
    <scope>IDENTIFICATION</scope>
</reference>
<keyword evidence="1" id="KW-0732">Signal</keyword>
<dbReference type="Proteomes" id="UP000472265">
    <property type="component" value="Chromosome 6"/>
</dbReference>
<dbReference type="Ensembl" id="ENSSAUT00010000860.1">
    <property type="protein sequence ID" value="ENSSAUP00010000815.1"/>
    <property type="gene ID" value="ENSSAUG00010000447.1"/>
</dbReference>
<keyword evidence="3" id="KW-1185">Reference proteome</keyword>
<dbReference type="GeneTree" id="ENSGT00940000177443"/>
<evidence type="ECO:0000256" key="1">
    <source>
        <dbReference type="SAM" id="SignalP"/>
    </source>
</evidence>
<reference evidence="2" key="3">
    <citation type="submission" date="2025-09" db="UniProtKB">
        <authorList>
            <consortium name="Ensembl"/>
        </authorList>
    </citation>
    <scope>IDENTIFICATION</scope>
</reference>
<evidence type="ECO:0008006" key="4">
    <source>
        <dbReference type="Google" id="ProtNLM"/>
    </source>
</evidence>
<feature type="chain" id="PRO_5025577928" description="Neuromedin-K" evidence="1">
    <location>
        <begin position="29"/>
        <end position="208"/>
    </location>
</feature>
<reference evidence="2" key="1">
    <citation type="submission" date="2021-04" db="EMBL/GenBank/DDBJ databases">
        <authorList>
            <consortium name="Wellcome Sanger Institute Data Sharing"/>
        </authorList>
    </citation>
    <scope>NUCLEOTIDE SEQUENCE [LARGE SCALE GENOMIC DNA]</scope>
</reference>
<evidence type="ECO:0000313" key="2">
    <source>
        <dbReference type="Ensembl" id="ENSSAUP00010000815.1"/>
    </source>
</evidence>
<accession>A0A671THS6</accession>
<organism evidence="2 3">
    <name type="scientific">Sparus aurata</name>
    <name type="common">Gilthead sea bream</name>
    <dbReference type="NCBI Taxonomy" id="8175"/>
    <lineage>
        <taxon>Eukaryota</taxon>
        <taxon>Metazoa</taxon>
        <taxon>Chordata</taxon>
        <taxon>Craniata</taxon>
        <taxon>Vertebrata</taxon>
        <taxon>Euteleostomi</taxon>
        <taxon>Actinopterygii</taxon>
        <taxon>Neopterygii</taxon>
        <taxon>Teleostei</taxon>
        <taxon>Neoteleostei</taxon>
        <taxon>Acanthomorphata</taxon>
        <taxon>Eupercaria</taxon>
        <taxon>Spariformes</taxon>
        <taxon>Sparidae</taxon>
        <taxon>Sparus</taxon>
    </lineage>
</organism>
<protein>
    <recommendedName>
        <fullName evidence="4">Neuromedin-K</fullName>
    </recommendedName>
</protein>